<sequence>MKTKISKFHMIVQQYTLKSMLKRVVEWSYNVYNNPDELLGHFAGYRAVSYTKKVCIIQTWMIDLVYDLIVYNKYGTKEMSSQQALIMIGYYNNFKNDNSASNEYRNNNTVFLLVVYGFSGEQFRFQTSNFFEEFAREKYILEKISKTSKTDIDVQSDFMIETQMSSDLYSSIIFLIINYFETIKPYASGNDLENWCSTTSIPFCDVERVKNKYTISLDGIRNSPLKRQVFYTNPFIIIDDELLAVNPYILLCLFTNSNYWIIRNRYMNMNSRNFTNAFGIYFENYVEEILNNTVDKTCFLKVPTVKGEKRADWKIQLGKYDILVEQKCSLPFLSIKQNETDVKSTKKYITKYWGEAVEQLERTEVAYSLKQPIKIVLVYDQYFKSESLENMFDIRKDLTNDRRYWLVTIRDFEILMMLYKTDRNTFDEIMEEKIKAETTFSKDGRDLSLFYEKHKITDNEYLKSFGIYNEFTKITDYLLSEIKR</sequence>
<protein>
    <submittedName>
        <fullName evidence="1">Uncharacterized protein</fullName>
    </submittedName>
</protein>
<reference evidence="1 2" key="1">
    <citation type="journal article" date="2014" name="PLoS ONE">
        <title>Rumen cellulosomics: divergent fiber-degrading strategies revealed by comparative genome-wide analysis of six ruminococcal strains.</title>
        <authorList>
            <person name="Dassa B."/>
            <person name="Borovok I."/>
            <person name="Ruimy-Israeli V."/>
            <person name="Lamed R."/>
            <person name="Flint H.J."/>
            <person name="Duncan S.H."/>
            <person name="Henrissat B."/>
            <person name="Coutinho P."/>
            <person name="Morrison M."/>
            <person name="Mosoni P."/>
            <person name="Yeoman C.J."/>
            <person name="White B.A."/>
            <person name="Bayer E.A."/>
        </authorList>
    </citation>
    <scope>NUCLEOTIDE SEQUENCE [LARGE SCALE GENOMIC DNA]</scope>
    <source>
        <strain evidence="1 2">007c</strain>
    </source>
</reference>
<evidence type="ECO:0000313" key="1">
    <source>
        <dbReference type="EMBL" id="EWM55177.1"/>
    </source>
</evidence>
<dbReference type="RefSeq" id="WP_037296554.1">
    <property type="nucleotide sequence ID" value="NZ_ATAX01000006.1"/>
</dbReference>
<dbReference type="EMBL" id="ATAX01000006">
    <property type="protein sequence ID" value="EWM55177.1"/>
    <property type="molecule type" value="Genomic_DNA"/>
</dbReference>
<dbReference type="Proteomes" id="UP000019365">
    <property type="component" value="Unassembled WGS sequence"/>
</dbReference>
<keyword evidence="2" id="KW-1185">Reference proteome</keyword>
<accession>W7V3G1</accession>
<gene>
    <name evidence="1" type="ORF">RF007C_05740</name>
</gene>
<name>W7V3G1_RUMFL</name>
<proteinExistence type="predicted"/>
<evidence type="ECO:0000313" key="2">
    <source>
        <dbReference type="Proteomes" id="UP000019365"/>
    </source>
</evidence>
<organism evidence="1 2">
    <name type="scientific">Ruminococcus flavefaciens 007c</name>
    <dbReference type="NCBI Taxonomy" id="1341157"/>
    <lineage>
        <taxon>Bacteria</taxon>
        <taxon>Bacillati</taxon>
        <taxon>Bacillota</taxon>
        <taxon>Clostridia</taxon>
        <taxon>Eubacteriales</taxon>
        <taxon>Oscillospiraceae</taxon>
        <taxon>Ruminococcus</taxon>
    </lineage>
</organism>
<comment type="caution">
    <text evidence="1">The sequence shown here is derived from an EMBL/GenBank/DDBJ whole genome shotgun (WGS) entry which is preliminary data.</text>
</comment>
<dbReference type="PATRIC" id="fig|1341157.4.peg.284"/>
<dbReference type="eggNOG" id="ENOG50313T1">
    <property type="taxonomic scope" value="Bacteria"/>
</dbReference>
<dbReference type="AlphaFoldDB" id="W7V3G1"/>